<gene>
    <name evidence="1" type="ORF">R9X50_00598100</name>
</gene>
<name>A0AAQ3RBC2_9PEZI</name>
<dbReference type="AlphaFoldDB" id="A0AAQ3RBC2"/>
<accession>A0AAQ3RBC2</accession>
<organism evidence="1 2">
    <name type="scientific">Acrodontium crateriforme</name>
    <dbReference type="NCBI Taxonomy" id="150365"/>
    <lineage>
        <taxon>Eukaryota</taxon>
        <taxon>Fungi</taxon>
        <taxon>Dikarya</taxon>
        <taxon>Ascomycota</taxon>
        <taxon>Pezizomycotina</taxon>
        <taxon>Dothideomycetes</taxon>
        <taxon>Dothideomycetidae</taxon>
        <taxon>Mycosphaerellales</taxon>
        <taxon>Teratosphaeriaceae</taxon>
        <taxon>Acrodontium</taxon>
    </lineage>
</organism>
<sequence length="269" mass="30190">MSNFAEEEEEPQSSIKVTSVGTDILRDILNEFETRISLTGASKVLTTNLKFASEVSRPFHESGTSYIPAITVATNTDTPDKEPAHGKINLQPLNTIQEKFYSHVLAHVNSDDHTQVRRDFRFLHWALQPKGIAVVICPKKDSTVEIVNASIARKLQQNGNEQDATVINGNEAEKALTKDGILKDLLERAAFEPGRIRVLERRHLTQGDEVEKAKVKMKAELERTLGVDETGKGWSKAFENAFWSETKQYGGLMLEAQVLIAQRWDELYA</sequence>
<evidence type="ECO:0000313" key="1">
    <source>
        <dbReference type="EMBL" id="WPH03106.1"/>
    </source>
</evidence>
<protein>
    <submittedName>
        <fullName evidence="1">Uncharacterized protein</fullName>
    </submittedName>
</protein>
<reference evidence="1 2" key="1">
    <citation type="submission" date="2023-11" db="EMBL/GenBank/DDBJ databases">
        <title>An acidophilic fungus is an integral part of prey digestion in a carnivorous sundew plant.</title>
        <authorList>
            <person name="Tsai I.J."/>
        </authorList>
    </citation>
    <scope>NUCLEOTIDE SEQUENCE [LARGE SCALE GENOMIC DNA]</scope>
    <source>
        <strain evidence="1">169a</strain>
    </source>
</reference>
<keyword evidence="2" id="KW-1185">Reference proteome</keyword>
<dbReference type="Proteomes" id="UP001303373">
    <property type="component" value="Chromosome 9"/>
</dbReference>
<dbReference type="EMBL" id="CP138588">
    <property type="protein sequence ID" value="WPH03106.1"/>
    <property type="molecule type" value="Genomic_DNA"/>
</dbReference>
<proteinExistence type="predicted"/>
<evidence type="ECO:0000313" key="2">
    <source>
        <dbReference type="Proteomes" id="UP001303373"/>
    </source>
</evidence>